<organism evidence="1 2">
    <name type="scientific">Marinigracilibium pacificum</name>
    <dbReference type="NCBI Taxonomy" id="2729599"/>
    <lineage>
        <taxon>Bacteria</taxon>
        <taxon>Pseudomonadati</taxon>
        <taxon>Bacteroidota</taxon>
        <taxon>Cytophagia</taxon>
        <taxon>Cytophagales</taxon>
        <taxon>Flammeovirgaceae</taxon>
        <taxon>Marinigracilibium</taxon>
    </lineage>
</organism>
<dbReference type="RefSeq" id="WP_169685263.1">
    <property type="nucleotide sequence ID" value="NZ_JABBNU010000020.1"/>
</dbReference>
<sequence length="309" mass="36573">MRTEKELFEKAEKIYHQYSDSRYPKAIQAFKDLLELYPNNKQGWSMMSTMQSCSKLFDDAIFSINKAIELSPEDAWTINQKCTLLALISRFSADGQIYLDEQKKESYEIKSFPDKKGLIQELILILNKLLELEGHDENKRHRHLWSLAHKYRAINRFDDAIESLVEAKKTIPSKYKGERYDRELANINREISSNYHDKKEFEKAIEFLNEAFKYGLDDYKRTMFADIYEEMGDNEQSRLVLIDLVDRINDKLEKAPEPSYVSQKVAILKRLDDRESLKTVLQHFEDIPDSDYKKKRVAELEIEIKNYLQ</sequence>
<dbReference type="EMBL" id="JABBNU010000020">
    <property type="protein sequence ID" value="NMM50898.1"/>
    <property type="molecule type" value="Genomic_DNA"/>
</dbReference>
<dbReference type="Gene3D" id="1.25.40.10">
    <property type="entry name" value="Tetratricopeptide repeat domain"/>
    <property type="match status" value="2"/>
</dbReference>
<proteinExistence type="predicted"/>
<accession>A0A848J6M7</accession>
<dbReference type="AlphaFoldDB" id="A0A848J6M7"/>
<evidence type="ECO:0000313" key="1">
    <source>
        <dbReference type="EMBL" id="NMM50898.1"/>
    </source>
</evidence>
<keyword evidence="2" id="KW-1185">Reference proteome</keyword>
<reference evidence="1 2" key="1">
    <citation type="submission" date="2020-04" db="EMBL/GenBank/DDBJ databases">
        <title>Flammeovirgaceae bacterium KN852 isolated from deep sea.</title>
        <authorList>
            <person name="Zhang D.-C."/>
        </authorList>
    </citation>
    <scope>NUCLEOTIDE SEQUENCE [LARGE SCALE GENOMIC DNA]</scope>
    <source>
        <strain evidence="1 2">KN852</strain>
    </source>
</reference>
<evidence type="ECO:0008006" key="3">
    <source>
        <dbReference type="Google" id="ProtNLM"/>
    </source>
</evidence>
<protein>
    <recommendedName>
        <fullName evidence="3">Tetratricopeptide repeat protein</fullName>
    </recommendedName>
</protein>
<name>A0A848J6M7_9BACT</name>
<gene>
    <name evidence="1" type="ORF">HH304_20985</name>
</gene>
<dbReference type="InterPro" id="IPR011990">
    <property type="entry name" value="TPR-like_helical_dom_sf"/>
</dbReference>
<dbReference type="Proteomes" id="UP000559010">
    <property type="component" value="Unassembled WGS sequence"/>
</dbReference>
<dbReference type="SUPFAM" id="SSF48452">
    <property type="entry name" value="TPR-like"/>
    <property type="match status" value="1"/>
</dbReference>
<comment type="caution">
    <text evidence="1">The sequence shown here is derived from an EMBL/GenBank/DDBJ whole genome shotgun (WGS) entry which is preliminary data.</text>
</comment>
<evidence type="ECO:0000313" key="2">
    <source>
        <dbReference type="Proteomes" id="UP000559010"/>
    </source>
</evidence>